<keyword evidence="2" id="KW-1185">Reference proteome</keyword>
<proteinExistence type="predicted"/>
<evidence type="ECO:0000313" key="2">
    <source>
        <dbReference type="Proteomes" id="UP000799755"/>
    </source>
</evidence>
<dbReference type="EMBL" id="MU003494">
    <property type="protein sequence ID" value="KAF2476589.1"/>
    <property type="molecule type" value="Genomic_DNA"/>
</dbReference>
<name>A0ACB6RBG7_9PLEO</name>
<reference evidence="1" key="1">
    <citation type="journal article" date="2020" name="Stud. Mycol.">
        <title>101 Dothideomycetes genomes: a test case for predicting lifestyles and emergence of pathogens.</title>
        <authorList>
            <person name="Haridas S."/>
            <person name="Albert R."/>
            <person name="Binder M."/>
            <person name="Bloem J."/>
            <person name="Labutti K."/>
            <person name="Salamov A."/>
            <person name="Andreopoulos B."/>
            <person name="Baker S."/>
            <person name="Barry K."/>
            <person name="Bills G."/>
            <person name="Bluhm B."/>
            <person name="Cannon C."/>
            <person name="Castanera R."/>
            <person name="Culley D."/>
            <person name="Daum C."/>
            <person name="Ezra D."/>
            <person name="Gonzalez J."/>
            <person name="Henrissat B."/>
            <person name="Kuo A."/>
            <person name="Liang C."/>
            <person name="Lipzen A."/>
            <person name="Lutzoni F."/>
            <person name="Magnuson J."/>
            <person name="Mondo S."/>
            <person name="Nolan M."/>
            <person name="Ohm R."/>
            <person name="Pangilinan J."/>
            <person name="Park H.-J."/>
            <person name="Ramirez L."/>
            <person name="Alfaro M."/>
            <person name="Sun H."/>
            <person name="Tritt A."/>
            <person name="Yoshinaga Y."/>
            <person name="Zwiers L.-H."/>
            <person name="Turgeon B."/>
            <person name="Goodwin S."/>
            <person name="Spatafora J."/>
            <person name="Crous P."/>
            <person name="Grigoriev I."/>
        </authorList>
    </citation>
    <scope>NUCLEOTIDE SEQUENCE</scope>
    <source>
        <strain evidence="1">ATCC 200398</strain>
    </source>
</reference>
<organism evidence="1 2">
    <name type="scientific">Lindgomyces ingoldianus</name>
    <dbReference type="NCBI Taxonomy" id="673940"/>
    <lineage>
        <taxon>Eukaryota</taxon>
        <taxon>Fungi</taxon>
        <taxon>Dikarya</taxon>
        <taxon>Ascomycota</taxon>
        <taxon>Pezizomycotina</taxon>
        <taxon>Dothideomycetes</taxon>
        <taxon>Pleosporomycetidae</taxon>
        <taxon>Pleosporales</taxon>
        <taxon>Lindgomycetaceae</taxon>
        <taxon>Lindgomyces</taxon>
    </lineage>
</organism>
<sequence length="765" mass="83501">MATNAPYYQLRGQFTTDANAQFGTDDDDYGLSSSLTPHNASLYSDAQNTENQSATLEENHNLVELLEAATTAAEQAAEAMNVERGDMDAATQRRGKRKRDTRPPAEEVGSVAAAHTQEDGPSRNKRARVHVPTDPQLRSEQDNMASSDEALLSDARAAGVHSAAALFRRTSNQTPKKYTRPPMSKLFMSLQLSPESFLHLQARAKAYMLDPACPERQNCVGNRGKGDIDMVKLRLFSCVRDFLKDGVGEQFFGENVEKPAETDAIEAARALGQERLPSEGKLVWPRDGNKIISLVTPLLRRMVTNERQRMYAIETRKGGVKKKEGSVDSTPSQTYKSDFNVEGISNHGDHIIRGTCDTGSPNDLDMDLQSTSTFQLPIIQQPSMESQEHIGEVDYSKGAHQRPAPSSARNLEQFQTILDPTLNHSIAQTQAQVRHSHPLSPTTSLPNHHSSNPDQPNHQSLSMSPILVGAIQPKGVPSSSSDDAAIEFEGIQKRPLPTENEWHLFSVNTYLTTKSGVKLEPQRKYTGNMRAYSYNQLSSHVETLVRRAVAIHPRLSPTIGIGMGSEELRNLAVAASNIQNSEGGSEGAKAIVENRFDSVAEPLKTPTATDKKPLDASLRANNKHIVPLYYPTSSSVNSPEVLNNTADKNIASSLAQTINYPLAQSPPLRSSSSDPQASDSSTRALPPSRGHSPLPPPKSHLKSPSAELPRESPLPNYKVQVLTAQGLTTVENADGWEYAKQDIGISAWAEGVVRVVVAIEDNEGQ</sequence>
<comment type="caution">
    <text evidence="1">The sequence shown here is derived from an EMBL/GenBank/DDBJ whole genome shotgun (WGS) entry which is preliminary data.</text>
</comment>
<gene>
    <name evidence="1" type="ORF">BDR25DRAFT_339557</name>
</gene>
<accession>A0ACB6RBG7</accession>
<protein>
    <submittedName>
        <fullName evidence="1">Uncharacterized protein</fullName>
    </submittedName>
</protein>
<evidence type="ECO:0000313" key="1">
    <source>
        <dbReference type="EMBL" id="KAF2476589.1"/>
    </source>
</evidence>
<dbReference type="Proteomes" id="UP000799755">
    <property type="component" value="Unassembled WGS sequence"/>
</dbReference>